<dbReference type="FunFam" id="2.60.40.1460:FF:000001">
    <property type="entry name" value="Integrin, alpha V"/>
    <property type="match status" value="1"/>
</dbReference>
<dbReference type="GO" id="GO:0009897">
    <property type="term" value="C:external side of plasma membrane"/>
    <property type="evidence" value="ECO:0007669"/>
    <property type="project" value="TreeGrafter"/>
</dbReference>
<dbReference type="CTD" id="3674"/>
<feature type="repeat" description="FG-GAP" evidence="15">
    <location>
        <begin position="289"/>
        <end position="347"/>
    </location>
</feature>
<dbReference type="Gene3D" id="2.60.40.1460">
    <property type="entry name" value="Integrin domains. Chain A, domain 2"/>
    <property type="match status" value="1"/>
</dbReference>
<dbReference type="InParanoid" id="A0A6P8PFW3"/>
<evidence type="ECO:0000313" key="22">
    <source>
        <dbReference type="RefSeq" id="XP_033774506.1"/>
    </source>
</evidence>
<keyword evidence="5" id="KW-0732">Signal</keyword>
<dbReference type="InterPro" id="IPR018184">
    <property type="entry name" value="Integrin_alpha_C_CS"/>
</dbReference>
<dbReference type="Pfam" id="PF08441">
    <property type="entry name" value="Integrin_A_Ig_1"/>
    <property type="match status" value="1"/>
</dbReference>
<dbReference type="Gene3D" id="2.130.10.130">
    <property type="entry name" value="Integrin alpha, N-terminal"/>
    <property type="match status" value="1"/>
</dbReference>
<keyword evidence="21" id="KW-1185">Reference proteome</keyword>
<evidence type="ECO:0000256" key="10">
    <source>
        <dbReference type="ARBA" id="ARBA00023037"/>
    </source>
</evidence>
<keyword evidence="14" id="KW-0325">Glycoprotein</keyword>
<keyword evidence="10 16" id="KW-0401">Integrin</keyword>
<dbReference type="InterPro" id="IPR013649">
    <property type="entry name" value="Integrin_alpha_Ig-like_1"/>
</dbReference>
<reference evidence="22" key="1">
    <citation type="submission" date="2025-08" db="UniProtKB">
        <authorList>
            <consortium name="RefSeq"/>
        </authorList>
    </citation>
    <scope>IDENTIFICATION</scope>
</reference>
<evidence type="ECO:0000256" key="9">
    <source>
        <dbReference type="ARBA" id="ARBA00022989"/>
    </source>
</evidence>
<dbReference type="PROSITE" id="PS00242">
    <property type="entry name" value="INTEGRIN_ALPHA"/>
    <property type="match status" value="1"/>
</dbReference>
<keyword evidence="8 16" id="KW-0130">Cell adhesion</keyword>
<dbReference type="InterPro" id="IPR048286">
    <property type="entry name" value="Integrin_alpha_Ig-like_3"/>
</dbReference>
<organism evidence="21 22">
    <name type="scientific">Geotrypetes seraphini</name>
    <name type="common">Gaboon caecilian</name>
    <name type="synonym">Caecilia seraphini</name>
    <dbReference type="NCBI Taxonomy" id="260995"/>
    <lineage>
        <taxon>Eukaryota</taxon>
        <taxon>Metazoa</taxon>
        <taxon>Chordata</taxon>
        <taxon>Craniata</taxon>
        <taxon>Vertebrata</taxon>
        <taxon>Euteleostomi</taxon>
        <taxon>Amphibia</taxon>
        <taxon>Gymnophiona</taxon>
        <taxon>Geotrypetes</taxon>
    </lineage>
</organism>
<evidence type="ECO:0000256" key="11">
    <source>
        <dbReference type="ARBA" id="ARBA00023136"/>
    </source>
</evidence>
<dbReference type="SMART" id="SM00191">
    <property type="entry name" value="Int_alpha"/>
    <property type="match status" value="4"/>
</dbReference>
<dbReference type="PANTHER" id="PTHR23220">
    <property type="entry name" value="INTEGRIN ALPHA"/>
    <property type="match status" value="1"/>
</dbReference>
<dbReference type="PRINTS" id="PR01185">
    <property type="entry name" value="INTEGRINA"/>
</dbReference>
<feature type="transmembrane region" description="Helical" evidence="16">
    <location>
        <begin position="927"/>
        <end position="948"/>
    </location>
</feature>
<evidence type="ECO:0000259" key="20">
    <source>
        <dbReference type="Pfam" id="PF20806"/>
    </source>
</evidence>
<evidence type="ECO:0000256" key="4">
    <source>
        <dbReference type="ARBA" id="ARBA00022723"/>
    </source>
</evidence>
<comment type="subcellular location">
    <subcellularLocation>
        <location evidence="1 16">Membrane</location>
        <topology evidence="1 16">Single-pass type I membrane protein</topology>
    </subcellularLocation>
</comment>
<dbReference type="GO" id="GO:0005178">
    <property type="term" value="F:integrin binding"/>
    <property type="evidence" value="ECO:0007669"/>
    <property type="project" value="TreeGrafter"/>
</dbReference>
<gene>
    <name evidence="22" type="primary">ITGA2B</name>
</gene>
<dbReference type="Pfam" id="PF20806">
    <property type="entry name" value="Integrin_A_Ig_3"/>
    <property type="match status" value="1"/>
</dbReference>
<dbReference type="GeneID" id="117347532"/>
<evidence type="ECO:0000256" key="5">
    <source>
        <dbReference type="ARBA" id="ARBA00022729"/>
    </source>
</evidence>
<dbReference type="GO" id="GO:0098609">
    <property type="term" value="P:cell-cell adhesion"/>
    <property type="evidence" value="ECO:0007669"/>
    <property type="project" value="TreeGrafter"/>
</dbReference>
<dbReference type="GO" id="GO:0046872">
    <property type="term" value="F:metal ion binding"/>
    <property type="evidence" value="ECO:0007669"/>
    <property type="project" value="UniProtKB-KW"/>
</dbReference>
<keyword evidence="11 16" id="KW-0472">Membrane</keyword>
<keyword evidence="3 16" id="KW-0812">Transmembrane</keyword>
<feature type="domain" description="Integrin alpha third immunoglobulin-like" evidence="20">
    <location>
        <begin position="695"/>
        <end position="915"/>
    </location>
</feature>
<evidence type="ECO:0000256" key="17">
    <source>
        <dbReference type="SAM" id="MobiDB-lite"/>
    </source>
</evidence>
<evidence type="ECO:0000259" key="18">
    <source>
        <dbReference type="Pfam" id="PF08441"/>
    </source>
</evidence>
<dbReference type="FunCoup" id="A0A6P8PFW3">
    <property type="interactions" value="724"/>
</dbReference>
<dbReference type="FunFam" id="1.20.5.930:FF:000001">
    <property type="entry name" value="Integrin subunit alpha V"/>
    <property type="match status" value="1"/>
</dbReference>
<comment type="similarity">
    <text evidence="2 16">Belongs to the integrin alpha chain family.</text>
</comment>
<dbReference type="GO" id="GO:0007160">
    <property type="term" value="P:cell-matrix adhesion"/>
    <property type="evidence" value="ECO:0007669"/>
    <property type="project" value="TreeGrafter"/>
</dbReference>
<feature type="repeat" description="FG-GAP" evidence="15">
    <location>
        <begin position="350"/>
        <end position="411"/>
    </location>
</feature>
<keyword evidence="7" id="KW-0106">Calcium</keyword>
<dbReference type="InterPro" id="IPR013517">
    <property type="entry name" value="FG-GAP"/>
</dbReference>
<dbReference type="Pfam" id="PF01839">
    <property type="entry name" value="FG-GAP"/>
    <property type="match status" value="2"/>
</dbReference>
<evidence type="ECO:0000256" key="16">
    <source>
        <dbReference type="RuleBase" id="RU003762"/>
    </source>
</evidence>
<dbReference type="GO" id="GO:0033627">
    <property type="term" value="P:cell adhesion mediated by integrin"/>
    <property type="evidence" value="ECO:0007669"/>
    <property type="project" value="TreeGrafter"/>
</dbReference>
<keyword evidence="9 16" id="KW-1133">Transmembrane helix</keyword>
<evidence type="ECO:0000313" key="21">
    <source>
        <dbReference type="Proteomes" id="UP000515159"/>
    </source>
</evidence>
<dbReference type="Proteomes" id="UP000515159">
    <property type="component" value="Chromosome 13"/>
</dbReference>
<dbReference type="SUPFAM" id="SSF69179">
    <property type="entry name" value="Integrin domains"/>
    <property type="match status" value="3"/>
</dbReference>
<dbReference type="InterPro" id="IPR048285">
    <property type="entry name" value="Integrin_alpha_Ig-like_2"/>
</dbReference>
<dbReference type="KEGG" id="gsh:117347532"/>
<evidence type="ECO:0000256" key="2">
    <source>
        <dbReference type="ARBA" id="ARBA00008054"/>
    </source>
</evidence>
<evidence type="ECO:0000256" key="1">
    <source>
        <dbReference type="ARBA" id="ARBA00004479"/>
    </source>
</evidence>
<dbReference type="RefSeq" id="XP_033774506.1">
    <property type="nucleotide sequence ID" value="XM_033918615.1"/>
</dbReference>
<name>A0A6P8PFW3_GEOSA</name>
<dbReference type="Pfam" id="PF20805">
    <property type="entry name" value="Integrin_A_Ig_2"/>
    <property type="match status" value="1"/>
</dbReference>
<evidence type="ECO:0000256" key="12">
    <source>
        <dbReference type="ARBA" id="ARBA00023157"/>
    </source>
</evidence>
<evidence type="ECO:0000256" key="15">
    <source>
        <dbReference type="PROSITE-ProRule" id="PRU00803"/>
    </source>
</evidence>
<dbReference type="FunFam" id="2.60.40.1510:FF:000001">
    <property type="entry name" value="Integrin alpha V"/>
    <property type="match status" value="1"/>
</dbReference>
<evidence type="ECO:0000256" key="7">
    <source>
        <dbReference type="ARBA" id="ARBA00022837"/>
    </source>
</evidence>
<dbReference type="InterPro" id="IPR013519">
    <property type="entry name" value="Int_alpha_beta-p"/>
</dbReference>
<keyword evidence="4" id="KW-0479">Metal-binding</keyword>
<dbReference type="OrthoDB" id="5317514at2759"/>
<dbReference type="AlphaFoldDB" id="A0A6P8PFW3"/>
<dbReference type="GO" id="GO:0001525">
    <property type="term" value="P:angiogenesis"/>
    <property type="evidence" value="ECO:0007669"/>
    <property type="project" value="TreeGrafter"/>
</dbReference>
<dbReference type="PANTHER" id="PTHR23220:SF73">
    <property type="entry name" value="INTEGRIN ALPHA-IIB"/>
    <property type="match status" value="1"/>
</dbReference>
<keyword evidence="12" id="KW-1015">Disulfide bond</keyword>
<dbReference type="Gene3D" id="1.20.5.930">
    <property type="entry name" value="Bicelle-embedded integrin alpha(iib) transmembrane segment"/>
    <property type="match status" value="1"/>
</dbReference>
<feature type="region of interest" description="Disordered" evidence="17">
    <location>
        <begin position="786"/>
        <end position="824"/>
    </location>
</feature>
<evidence type="ECO:0000256" key="13">
    <source>
        <dbReference type="ARBA" id="ARBA00023170"/>
    </source>
</evidence>
<dbReference type="Gene3D" id="2.60.40.1510">
    <property type="entry name" value="ntegrin, alpha v. Chain A, domain 3"/>
    <property type="match status" value="1"/>
</dbReference>
<evidence type="ECO:0000259" key="19">
    <source>
        <dbReference type="Pfam" id="PF20805"/>
    </source>
</evidence>
<feature type="repeat" description="FG-GAP" evidence="15">
    <location>
        <begin position="221"/>
        <end position="287"/>
    </location>
</feature>
<feature type="domain" description="Integrin alpha first immunoglubulin-like" evidence="18">
    <location>
        <begin position="396"/>
        <end position="548"/>
    </location>
</feature>
<feature type="domain" description="Integrin alpha second immunoglobulin-like" evidence="19">
    <location>
        <begin position="549"/>
        <end position="689"/>
    </location>
</feature>
<evidence type="ECO:0000256" key="3">
    <source>
        <dbReference type="ARBA" id="ARBA00022692"/>
    </source>
</evidence>
<dbReference type="Gene3D" id="2.60.40.1530">
    <property type="entry name" value="ntegrin, alpha v. Chain A, domain 4"/>
    <property type="match status" value="1"/>
</dbReference>
<proteinExistence type="inferred from homology"/>
<feature type="compositionally biased region" description="Basic and acidic residues" evidence="17">
    <location>
        <begin position="801"/>
        <end position="812"/>
    </location>
</feature>
<dbReference type="InterPro" id="IPR000413">
    <property type="entry name" value="Integrin_alpha"/>
</dbReference>
<dbReference type="PROSITE" id="PS51470">
    <property type="entry name" value="FG_GAP"/>
    <property type="match status" value="3"/>
</dbReference>
<keyword evidence="13 16" id="KW-0675">Receptor</keyword>
<protein>
    <submittedName>
        <fullName evidence="22">Integrin alpha-IIb isoform X1</fullName>
    </submittedName>
</protein>
<accession>A0A6P8PFW3</accession>
<keyword evidence="6" id="KW-0677">Repeat</keyword>
<dbReference type="GO" id="GO:0008305">
    <property type="term" value="C:integrin complex"/>
    <property type="evidence" value="ECO:0007669"/>
    <property type="project" value="InterPro"/>
</dbReference>
<evidence type="ECO:0000256" key="14">
    <source>
        <dbReference type="ARBA" id="ARBA00023180"/>
    </source>
</evidence>
<dbReference type="SUPFAM" id="SSF69318">
    <property type="entry name" value="Integrin alpha N-terminal domain"/>
    <property type="match status" value="1"/>
</dbReference>
<dbReference type="InterPro" id="IPR032695">
    <property type="entry name" value="Integrin_dom_sf"/>
</dbReference>
<dbReference type="GO" id="GO:0007229">
    <property type="term" value="P:integrin-mediated signaling pathway"/>
    <property type="evidence" value="ECO:0007669"/>
    <property type="project" value="UniProtKB-KW"/>
</dbReference>
<evidence type="ECO:0000256" key="6">
    <source>
        <dbReference type="ARBA" id="ARBA00022737"/>
    </source>
</evidence>
<evidence type="ECO:0000256" key="8">
    <source>
        <dbReference type="ARBA" id="ARBA00022889"/>
    </source>
</evidence>
<sequence>MCPWQLEQSHCSIIEFDQTGDQILKDATLTMKVFKSHQWLGATVRVWKNNIMACAPLQHWNVIDGNLESGITPVGACYVTINNLMKFVEYSPCRDSKSEEVYKESYYSYDRRYCEAGFSLDITQDGKILMGAPGGYYFSGLLVLPSLTSILSSYNSQNPLHQASGKMSSDINFQGYEDSFLGFSVAFGKFTGDASLDFAVGVPNYMDTLGAVEIRNENNINKIIHQFFGEQVASYYGYALAVTDVNGDGRDDVLVGAPLFMERRSNRKLYEVGRVYLHLQKKASQFTFSLQLLTGTNLYGRFGSAIAPLGDMDQDGYQDVAIGAPFAGENERGHVYIYGGQSSGLTVHPTQVLESPFPGHSAFGFSLKGTTDVDENGYPDLLVGAFEADKVALYKAKAVISAKTQLSFTPDVLNPEVKKCKMPDLTALLSCFTIHVCVSVSGKNVPELITLNAEVQLDRLKQRFGRRTFFLDSHQPSKTVPLNVTRNAKADCRNFTAYLREESEFKDKLSPIVISLNCTLATSSSSETLQPILHGQTFVQEQTRILLDCGEDNVCIPDLRLSAEKIKDPLFIGDDNIIQIQFNASNEGEGAYETELYLHLPLEAHFVQTVWDMESSEKIICLPRKENLTHVVVCELGNPMKKGQNIRAGLQVSVSNLEEVNSSVTFMLQMKSKNSQNPNSAIELLQVPVAAMAKVDLRGSSVPAVIILPVADWEQKEDSKKPEDNGIRVMHIYELHNAGPGTVAEVDLSLTFPDRLQDDYFLYLMQIEADAGIHCSNNSNLNPLGLGIQPISGPTTNRSSQVDRKREKREAELPESELGQAEAEMSPSLLKEPVHLNCSTVLCTEVTCYLETLEKNQRVSVRIHSILWMQSFLKRPLEQFIIQSRVSYRVNKMPYRIEPESLANGTAMADTQVLWASPGGEKEIPTWWLIVGVLAGLLLLAIFIFIMWKLGFFQRNRPLLEEQEDLTSEGD</sequence>
<dbReference type="InterPro" id="IPR028994">
    <property type="entry name" value="Integrin_alpha_N"/>
</dbReference>